<dbReference type="AlphaFoldDB" id="A0A1U7MVZ7"/>
<feature type="region of interest" description="Disordered" evidence="1">
    <location>
        <begin position="790"/>
        <end position="838"/>
    </location>
</feature>
<feature type="region of interest" description="Disordered" evidence="1">
    <location>
        <begin position="584"/>
        <end position="634"/>
    </location>
</feature>
<dbReference type="RefSeq" id="WP_158069347.1">
    <property type="nucleotide sequence ID" value="NZ_MKZS01000001.1"/>
</dbReference>
<name>A0A1U7MVZ7_9CYAN</name>
<feature type="compositionally biased region" description="Polar residues" evidence="1">
    <location>
        <begin position="584"/>
        <end position="594"/>
    </location>
</feature>
<evidence type="ECO:0000313" key="2">
    <source>
        <dbReference type="EMBL" id="OLT57888.1"/>
    </source>
</evidence>
<evidence type="ECO:0000313" key="3">
    <source>
        <dbReference type="Proteomes" id="UP000186657"/>
    </source>
</evidence>
<feature type="compositionally biased region" description="Polar residues" evidence="1">
    <location>
        <begin position="218"/>
        <end position="229"/>
    </location>
</feature>
<comment type="caution">
    <text evidence="2">The sequence shown here is derived from an EMBL/GenBank/DDBJ whole genome shotgun (WGS) entry which is preliminary data.</text>
</comment>
<accession>A0A1U7MVZ7</accession>
<feature type="compositionally biased region" description="Polar residues" evidence="1">
    <location>
        <begin position="189"/>
        <end position="205"/>
    </location>
</feature>
<feature type="compositionally biased region" description="Polar residues" evidence="1">
    <location>
        <begin position="791"/>
        <end position="812"/>
    </location>
</feature>
<organism evidence="2 3">
    <name type="scientific">Moorena bouillonii PNG</name>
    <dbReference type="NCBI Taxonomy" id="568701"/>
    <lineage>
        <taxon>Bacteria</taxon>
        <taxon>Bacillati</taxon>
        <taxon>Cyanobacteriota</taxon>
        <taxon>Cyanophyceae</taxon>
        <taxon>Coleofasciculales</taxon>
        <taxon>Coleofasciculaceae</taxon>
        <taxon>Moorena</taxon>
    </lineage>
</organism>
<gene>
    <name evidence="2" type="ORF">BJP37_01360</name>
</gene>
<proteinExistence type="predicted"/>
<feature type="compositionally biased region" description="Basic and acidic residues" evidence="1">
    <location>
        <begin position="206"/>
        <end position="216"/>
    </location>
</feature>
<dbReference type="EMBL" id="MKZS01000001">
    <property type="protein sequence ID" value="OLT57888.1"/>
    <property type="molecule type" value="Genomic_DNA"/>
</dbReference>
<reference evidence="2 3" key="1">
    <citation type="submission" date="2016-10" db="EMBL/GenBank/DDBJ databases">
        <title>Comparative genomics uncovers the prolific and rare metabolic potential of the cyanobacterial genus Moorea.</title>
        <authorList>
            <person name="Leao T."/>
            <person name="Castelao G."/>
            <person name="Korobeynikov A."/>
            <person name="Monroe E.A."/>
            <person name="Podell S."/>
            <person name="Glukhov E."/>
            <person name="Allen E."/>
            <person name="Gerwick W.H."/>
            <person name="Gerwick L."/>
        </authorList>
    </citation>
    <scope>NUCLEOTIDE SEQUENCE [LARGE SCALE GENOMIC DNA]</scope>
    <source>
        <strain evidence="2 3">PNG5-198</strain>
    </source>
</reference>
<feature type="compositionally biased region" description="Polar residues" evidence="1">
    <location>
        <begin position="126"/>
        <end position="182"/>
    </location>
</feature>
<sequence>MAKKYWEFLLQKEGERSWKPIKSSEIEIESGRYRIVARSNLPNTDVEICVSYDSTEQVPPKRKSQKRWRRTNSEGLMVVIPFTTINPGLWKLRCSNDIMDDFMGESWRKSLALQVIPKVKDVETPPKTSVSTPVESTPVESTPVESTPVESTPVESTPVESTPVESTQTDTQPPQLDNSLTTPELAVDSASTNTITNDLKPTDASSDGRSDARPDASSELSNPQEYESQITPPEEQPIAIAAPELPVDQAQATIGVSQEESSPSQETVLEELEEVYPDAAVNPETNQQPTATISQDLPLQSTVDNSIMEESLETLEQLLQQVLQPVLDELEDRDSEDNQQLRKTSDLDWVSDTQVNQYGLTLRLDKDIFLARRGESLTIKGELVVDNDKINNNGDSITVSVLDSVLENLFPATLRYQLRFPQTGKRLLDIEYSLSQEELFLGFSHSLDIPTDCKSGLILGKITLYNSQSTPLATQQFTVTANVEDLLEVIVPGNQGMPMETMVVLANRIAESAKSDQPDQDLLLLDEDPLEQTTLDLVELPQNHPSLFLQPISGRSLPPKLYHHQPSDITVKSLELPSLPTMQSVADSGAQGQEIQDKSKASDSVSLDDQESSTTANPELDHREQDTGSELQPQDTVLQDTVVQDTVVQDTVIQDTVEQSEDSSEDTNDDSNVQIKSEVLSNYNDASEVLINSLTESEGIQNLEISEIDKSETDDQLEDSQSVNTQFKNSKVNQLLNTTRWETPDSVKDPESIALEEAFRALNMEERFWSRLSALAEDHELMELLRLELSPESNPPGQDHSPVTNEQSNKTASNEEEVREFPEKVLESMTESEDLSLVSSELAMPETPPKVGITSHDWTTQEIVVDDREIAPQPTKATATKQHDVKAKLDNLSSLELDATLAAPTLSIPTTRDLVAGEKVMVTIKLPPSQSRLCIKLWVKDVQTRSLLQETRSIIDLLPNAAGELEAMTQLVIPQGTTQIRIEAIAINLENQQESHKAELECVVVPTDLSSTVEG</sequence>
<evidence type="ECO:0000256" key="1">
    <source>
        <dbReference type="SAM" id="MobiDB-lite"/>
    </source>
</evidence>
<protein>
    <submittedName>
        <fullName evidence="2">Uncharacterized protein</fullName>
    </submittedName>
</protein>
<keyword evidence="3" id="KW-1185">Reference proteome</keyword>
<feature type="region of interest" description="Disordered" evidence="1">
    <location>
        <begin position="123"/>
        <end position="231"/>
    </location>
</feature>
<dbReference type="Proteomes" id="UP000186657">
    <property type="component" value="Unassembled WGS sequence"/>
</dbReference>